<feature type="transmembrane region" description="Helical" evidence="1">
    <location>
        <begin position="44"/>
        <end position="65"/>
    </location>
</feature>
<feature type="domain" description="DUF218" evidence="2">
    <location>
        <begin position="81"/>
        <end position="246"/>
    </location>
</feature>
<dbReference type="PANTHER" id="PTHR30336:SF4">
    <property type="entry name" value="ENVELOPE BIOGENESIS FACTOR ELYC"/>
    <property type="match status" value="1"/>
</dbReference>
<keyword evidence="1" id="KW-1133">Transmembrane helix</keyword>
<dbReference type="GO" id="GO:0000270">
    <property type="term" value="P:peptidoglycan metabolic process"/>
    <property type="evidence" value="ECO:0007669"/>
    <property type="project" value="TreeGrafter"/>
</dbReference>
<evidence type="ECO:0000313" key="3">
    <source>
        <dbReference type="EMBL" id="MBS3847373.1"/>
    </source>
</evidence>
<dbReference type="GO" id="GO:0005886">
    <property type="term" value="C:plasma membrane"/>
    <property type="evidence" value="ECO:0007669"/>
    <property type="project" value="TreeGrafter"/>
</dbReference>
<dbReference type="AlphaFoldDB" id="A0A942I5D9"/>
<dbReference type="InterPro" id="IPR014729">
    <property type="entry name" value="Rossmann-like_a/b/a_fold"/>
</dbReference>
<dbReference type="CDD" id="cd06259">
    <property type="entry name" value="YdcF-like"/>
    <property type="match status" value="1"/>
</dbReference>
<dbReference type="InterPro" id="IPR051599">
    <property type="entry name" value="Cell_Envelope_Assoc"/>
</dbReference>
<keyword evidence="1" id="KW-0472">Membrane</keyword>
<evidence type="ECO:0000256" key="1">
    <source>
        <dbReference type="SAM" id="Phobius"/>
    </source>
</evidence>
<reference evidence="3" key="1">
    <citation type="submission" date="2021-04" db="EMBL/GenBank/DDBJ databases">
        <title>Devosia litorisediminis sp. nov., isolated from a sand dune.</title>
        <authorList>
            <person name="Park S."/>
            <person name="Yoon J.-H."/>
        </authorList>
    </citation>
    <scope>NUCLEOTIDE SEQUENCE</scope>
    <source>
        <strain evidence="3">BSSL-BM10</strain>
    </source>
</reference>
<keyword evidence="4" id="KW-1185">Reference proteome</keyword>
<dbReference type="Gene3D" id="3.40.50.620">
    <property type="entry name" value="HUPs"/>
    <property type="match status" value="1"/>
</dbReference>
<dbReference type="PANTHER" id="PTHR30336">
    <property type="entry name" value="INNER MEMBRANE PROTEIN, PROBABLE PERMEASE"/>
    <property type="match status" value="1"/>
</dbReference>
<dbReference type="EMBL" id="JAGXTP010000001">
    <property type="protein sequence ID" value="MBS3847373.1"/>
    <property type="molecule type" value="Genomic_DNA"/>
</dbReference>
<proteinExistence type="predicted"/>
<gene>
    <name evidence="3" type="ORF">KD146_01565</name>
</gene>
<evidence type="ECO:0000313" key="4">
    <source>
        <dbReference type="Proteomes" id="UP000678281"/>
    </source>
</evidence>
<dbReference type="Pfam" id="PF02698">
    <property type="entry name" value="DUF218"/>
    <property type="match status" value="1"/>
</dbReference>
<dbReference type="Proteomes" id="UP000678281">
    <property type="component" value="Unassembled WGS sequence"/>
</dbReference>
<keyword evidence="1" id="KW-0812">Transmembrane</keyword>
<evidence type="ECO:0000259" key="2">
    <source>
        <dbReference type="Pfam" id="PF02698"/>
    </source>
</evidence>
<sequence>MFFVVSKLFWLVAQPISICALLVLAGGVLVAWRRVRWGLTLGGLGLSVLVVSGYTTLGALLIGPLENRFERPAQMPVSVSTIIVLGGSTVGRVSGARGVSELNEAGDRLVAAVYLAQTYPAARIVLSGGTGLLTQGVEAEAVTSARLLADLGVPADRLVLETASRNTIENADLTRVMLGEVNGAIMLVTSAFHMPRSVALFEKAGLEVIAWPTDYRSTGAEGFGLDLANPVYNFSNTSVAIREWVGLLVYAATGRIDTVFPGPSVSPTT</sequence>
<dbReference type="InterPro" id="IPR003848">
    <property type="entry name" value="DUF218"/>
</dbReference>
<accession>A0A942I5D9</accession>
<organism evidence="3 4">
    <name type="scientific">Devosia litorisediminis</name>
    <dbReference type="NCBI Taxonomy" id="2829817"/>
    <lineage>
        <taxon>Bacteria</taxon>
        <taxon>Pseudomonadati</taxon>
        <taxon>Pseudomonadota</taxon>
        <taxon>Alphaproteobacteria</taxon>
        <taxon>Hyphomicrobiales</taxon>
        <taxon>Devosiaceae</taxon>
        <taxon>Devosia</taxon>
    </lineage>
</organism>
<protein>
    <submittedName>
        <fullName evidence="3">YdcF family protein</fullName>
    </submittedName>
</protein>
<name>A0A942I5D9_9HYPH</name>
<dbReference type="GO" id="GO:0043164">
    <property type="term" value="P:Gram-negative-bacterium-type cell wall biogenesis"/>
    <property type="evidence" value="ECO:0007669"/>
    <property type="project" value="TreeGrafter"/>
</dbReference>
<comment type="caution">
    <text evidence="3">The sequence shown here is derived from an EMBL/GenBank/DDBJ whole genome shotgun (WGS) entry which is preliminary data.</text>
</comment>
<feature type="transmembrane region" description="Helical" evidence="1">
    <location>
        <begin position="12"/>
        <end position="32"/>
    </location>
</feature>